<dbReference type="Proteomes" id="UP000237819">
    <property type="component" value="Unassembled WGS sequence"/>
</dbReference>
<name>A0A2S8GII6_9BACT</name>
<proteinExistence type="predicted"/>
<evidence type="ECO:0000313" key="1">
    <source>
        <dbReference type="EMBL" id="PQO44262.1"/>
    </source>
</evidence>
<reference evidence="1 2" key="1">
    <citation type="submission" date="2018-02" db="EMBL/GenBank/DDBJ databases">
        <title>Comparative genomes isolates from brazilian mangrove.</title>
        <authorList>
            <person name="Araujo J.E."/>
            <person name="Taketani R.G."/>
            <person name="Silva M.C.P."/>
            <person name="Loureco M.V."/>
            <person name="Andreote F.D."/>
        </authorList>
    </citation>
    <scope>NUCLEOTIDE SEQUENCE [LARGE SCALE GENOMIC DNA]</scope>
    <source>
        <strain evidence="1 2">Nap-Phe MGV</strain>
    </source>
</reference>
<sequence>MDWTARFFFAGIGPSLRGSLGNLPLIAKTLERTGPDHDRLRGCGPALFAQQVFKEQVERSRSDAGELSVRRIFCRGAQSITDPCALSIDKSVM</sequence>
<gene>
    <name evidence="1" type="ORF">C5Y93_20070</name>
</gene>
<evidence type="ECO:0000313" key="2">
    <source>
        <dbReference type="Proteomes" id="UP000237819"/>
    </source>
</evidence>
<dbReference type="EMBL" id="PUHZ01000020">
    <property type="protein sequence ID" value="PQO44262.1"/>
    <property type="molecule type" value="Genomic_DNA"/>
</dbReference>
<comment type="caution">
    <text evidence="1">The sequence shown here is derived from an EMBL/GenBank/DDBJ whole genome shotgun (WGS) entry which is preliminary data.</text>
</comment>
<dbReference type="AlphaFoldDB" id="A0A2S8GII6"/>
<accession>A0A2S8GII6</accession>
<organism evidence="1 2">
    <name type="scientific">Blastopirellula marina</name>
    <dbReference type="NCBI Taxonomy" id="124"/>
    <lineage>
        <taxon>Bacteria</taxon>
        <taxon>Pseudomonadati</taxon>
        <taxon>Planctomycetota</taxon>
        <taxon>Planctomycetia</taxon>
        <taxon>Pirellulales</taxon>
        <taxon>Pirellulaceae</taxon>
        <taxon>Blastopirellula</taxon>
    </lineage>
</organism>
<protein>
    <submittedName>
        <fullName evidence="1">Uncharacterized protein</fullName>
    </submittedName>
</protein>